<dbReference type="EC" id="2.3.3.14" evidence="3 8"/>
<dbReference type="Pfam" id="PF22617">
    <property type="entry name" value="HCS_D2"/>
    <property type="match status" value="1"/>
</dbReference>
<comment type="similarity">
    <text evidence="2 7">Belongs to the alpha-IPM synthase/homocitrate synthase family.</text>
</comment>
<evidence type="ECO:0000259" key="9">
    <source>
        <dbReference type="PROSITE" id="PS50991"/>
    </source>
</evidence>
<evidence type="ECO:0000256" key="6">
    <source>
        <dbReference type="ARBA" id="ARBA00048019"/>
    </source>
</evidence>
<protein>
    <recommendedName>
        <fullName evidence="4 8">Homocitrate synthase</fullName>
        <ecNumber evidence="3 8">2.3.3.14</ecNumber>
    </recommendedName>
</protein>
<dbReference type="EMBL" id="QWGP01000015">
    <property type="protein sequence ID" value="RHZ93905.1"/>
    <property type="molecule type" value="Genomic_DNA"/>
</dbReference>
<dbReference type="PANTHER" id="PTHR42880:SF1">
    <property type="entry name" value="ISOPROPYLMALATE_HOMOCITRATE_CITRAMALATE SYNTHASE FAMILY PROTEIN"/>
    <property type="match status" value="1"/>
</dbReference>
<dbReference type="SUPFAM" id="SSF51569">
    <property type="entry name" value="Aldolase"/>
    <property type="match status" value="1"/>
</dbReference>
<dbReference type="InterPro" id="IPR013785">
    <property type="entry name" value="Aldolase_TIM"/>
</dbReference>
<dbReference type="Proteomes" id="UP000266305">
    <property type="component" value="Unassembled WGS sequence"/>
</dbReference>
<proteinExistence type="inferred from homology"/>
<dbReference type="InterPro" id="IPR000891">
    <property type="entry name" value="PYR_CT"/>
</dbReference>
<evidence type="ECO:0000256" key="4">
    <source>
        <dbReference type="ARBA" id="ARBA00020735"/>
    </source>
</evidence>
<evidence type="ECO:0000256" key="5">
    <source>
        <dbReference type="ARBA" id="ARBA00022679"/>
    </source>
</evidence>
<evidence type="ECO:0000256" key="7">
    <source>
        <dbReference type="RuleBase" id="RU003523"/>
    </source>
</evidence>
<dbReference type="Pfam" id="PF00682">
    <property type="entry name" value="HMGL-like"/>
    <property type="match status" value="1"/>
</dbReference>
<evidence type="ECO:0000256" key="1">
    <source>
        <dbReference type="ARBA" id="ARBA00003050"/>
    </source>
</evidence>
<evidence type="ECO:0000256" key="3">
    <source>
        <dbReference type="ARBA" id="ARBA00012974"/>
    </source>
</evidence>
<evidence type="ECO:0000256" key="8">
    <source>
        <dbReference type="RuleBase" id="RU367143"/>
    </source>
</evidence>
<dbReference type="NCBIfam" id="TIGR02660">
    <property type="entry name" value="nifV_homocitr"/>
    <property type="match status" value="1"/>
</dbReference>
<dbReference type="GO" id="GO:0009399">
    <property type="term" value="P:nitrogen fixation"/>
    <property type="evidence" value="ECO:0007669"/>
    <property type="project" value="UniProtKB-UniRule"/>
</dbReference>
<keyword evidence="10" id="KW-0012">Acyltransferase</keyword>
<name>A0AAX1UJK8_CERSP</name>
<dbReference type="CDD" id="cd07939">
    <property type="entry name" value="DRE_TIM_NifV"/>
    <property type="match status" value="1"/>
</dbReference>
<dbReference type="PROSITE" id="PS50991">
    <property type="entry name" value="PYR_CT"/>
    <property type="match status" value="1"/>
</dbReference>
<dbReference type="PROSITE" id="PS00815">
    <property type="entry name" value="AIPM_HOMOCIT_SYNTH_1"/>
    <property type="match status" value="1"/>
</dbReference>
<accession>A0AAX1UJK8</accession>
<evidence type="ECO:0000313" key="11">
    <source>
        <dbReference type="Proteomes" id="UP000266305"/>
    </source>
</evidence>
<comment type="catalytic activity">
    <reaction evidence="6 8">
        <text>acetyl-CoA + 2-oxoglutarate + H2O = (2R)-homocitrate + CoA + H(+)</text>
        <dbReference type="Rhea" id="RHEA:12929"/>
        <dbReference type="ChEBI" id="CHEBI:15377"/>
        <dbReference type="ChEBI" id="CHEBI:15378"/>
        <dbReference type="ChEBI" id="CHEBI:16810"/>
        <dbReference type="ChEBI" id="CHEBI:57287"/>
        <dbReference type="ChEBI" id="CHEBI:57288"/>
        <dbReference type="ChEBI" id="CHEBI:58884"/>
        <dbReference type="EC" id="2.3.3.14"/>
    </reaction>
</comment>
<evidence type="ECO:0000313" key="10">
    <source>
        <dbReference type="EMBL" id="RHZ93905.1"/>
    </source>
</evidence>
<dbReference type="GO" id="GO:0019752">
    <property type="term" value="P:carboxylic acid metabolic process"/>
    <property type="evidence" value="ECO:0007669"/>
    <property type="project" value="UniProtKB-UniRule"/>
</dbReference>
<dbReference type="RefSeq" id="WP_119000498.1">
    <property type="nucleotide sequence ID" value="NZ_QWGP01000015.1"/>
</dbReference>
<keyword evidence="8" id="KW-0535">Nitrogen fixation</keyword>
<dbReference type="InterPro" id="IPR013477">
    <property type="entry name" value="NifV/FrbC"/>
</dbReference>
<dbReference type="Gene3D" id="3.20.20.70">
    <property type="entry name" value="Aldolase class I"/>
    <property type="match status" value="1"/>
</dbReference>
<dbReference type="InterPro" id="IPR054691">
    <property type="entry name" value="LeuA/HCS_post-cat"/>
</dbReference>
<dbReference type="PANTHER" id="PTHR42880">
    <property type="entry name" value="HOMOCITRATE SYNTHASE"/>
    <property type="match status" value="1"/>
</dbReference>
<gene>
    <name evidence="10" type="primary">nifV</name>
    <name evidence="10" type="ORF">D1114_13860</name>
</gene>
<dbReference type="AlphaFoldDB" id="A0AAX1UJK8"/>
<dbReference type="GO" id="GO:0004410">
    <property type="term" value="F:homocitrate synthase activity"/>
    <property type="evidence" value="ECO:0007669"/>
    <property type="project" value="UniProtKB-UniRule"/>
</dbReference>
<organism evidence="10 11">
    <name type="scientific">Cereibacter sphaeroides</name>
    <name type="common">Rhodobacter sphaeroides</name>
    <dbReference type="NCBI Taxonomy" id="1063"/>
    <lineage>
        <taxon>Bacteria</taxon>
        <taxon>Pseudomonadati</taxon>
        <taxon>Pseudomonadota</taxon>
        <taxon>Alphaproteobacteria</taxon>
        <taxon>Rhodobacterales</taxon>
        <taxon>Paracoccaceae</taxon>
        <taxon>Cereibacter</taxon>
    </lineage>
</organism>
<reference evidence="10 11" key="1">
    <citation type="submission" date="2018-08" db="EMBL/GenBank/DDBJ databases">
        <title>Draft genome sequence of Rhodobacter sphaeroides FY.</title>
        <authorList>
            <person name="Rayyan A."/>
            <person name="Meyer T.E."/>
            <person name="Kyndt J.A."/>
        </authorList>
    </citation>
    <scope>NUCLEOTIDE SEQUENCE [LARGE SCALE GENOMIC DNA]</scope>
    <source>
        <strain evidence="10 11">FY</strain>
    </source>
</reference>
<keyword evidence="5 7" id="KW-0808">Transferase</keyword>
<feature type="domain" description="Pyruvate carboxyltransferase" evidence="9">
    <location>
        <begin position="19"/>
        <end position="269"/>
    </location>
</feature>
<evidence type="ECO:0000256" key="2">
    <source>
        <dbReference type="ARBA" id="ARBA00006154"/>
    </source>
</evidence>
<comment type="caution">
    <text evidence="10">The sequence shown here is derived from an EMBL/GenBank/DDBJ whole genome shotgun (WGS) entry which is preliminary data.</text>
</comment>
<dbReference type="Gene3D" id="1.10.238.260">
    <property type="match status" value="1"/>
</dbReference>
<dbReference type="InterPro" id="IPR002034">
    <property type="entry name" value="AIPM/Hcit_synth_CS"/>
</dbReference>
<comment type="function">
    <text evidence="1 8">This protein is a Fe-Mo-cofactor biosynthetic component.</text>
</comment>
<dbReference type="PROSITE" id="PS00816">
    <property type="entry name" value="AIPM_HOMOCIT_SYNTH_2"/>
    <property type="match status" value="1"/>
</dbReference>
<sequence length="391" mass="40668">MSRQQPRASFLPESPLAPVALCDTTLRDGEQTAGVAFTRAEKRAIAEALQAAGVAEVEVGVPAMGEEERADIRAVAAVLKTAAPVVWCRLRAEDLAAAQRTGVVRLHIGVPVSERQISAKLGKDAAWVRDKVEKLVRAASWAGHKVSVGAEDASRADPFFLAEIAHVAAEAGATRFRISDTLGVLDPFAAHELVGRVVTRCPLPVEFHGHNDLGMATANSLAAARAGASHLSVTVNGLGERAGNAALEEVAAALEAAGRATGIALGQLCALSELVARASGRPLSPQKPIVGEGVFTHECGIHVDGLMKDRATYESADLRPERFGRTHRIAIGKHSSAAGLGRALAEAGLPADAATLAALMPALRDWAAITKRAAAPEDLAALLAAQTETAR</sequence>